<reference evidence="1 2" key="1">
    <citation type="submission" date="2020-08" db="EMBL/GenBank/DDBJ databases">
        <title>Genomic Encyclopedia of Type Strains, Phase IV (KMG-IV): sequencing the most valuable type-strain genomes for metagenomic binning, comparative biology and taxonomic classification.</title>
        <authorList>
            <person name="Goeker M."/>
        </authorList>
    </citation>
    <scope>NUCLEOTIDE SEQUENCE [LARGE SCALE GENOMIC DNA]</scope>
    <source>
        <strain evidence="1 2">DSM 12252</strain>
    </source>
</reference>
<accession>A0A7W7YDV1</accession>
<organism evidence="1 2">
    <name type="scientific">Prosthecobacter vanneervenii</name>
    <dbReference type="NCBI Taxonomy" id="48466"/>
    <lineage>
        <taxon>Bacteria</taxon>
        <taxon>Pseudomonadati</taxon>
        <taxon>Verrucomicrobiota</taxon>
        <taxon>Verrucomicrobiia</taxon>
        <taxon>Verrucomicrobiales</taxon>
        <taxon>Verrucomicrobiaceae</taxon>
        <taxon>Prosthecobacter</taxon>
    </lineage>
</organism>
<proteinExistence type="predicted"/>
<evidence type="ECO:0000313" key="2">
    <source>
        <dbReference type="Proteomes" id="UP000590740"/>
    </source>
</evidence>
<protein>
    <submittedName>
        <fullName evidence="1">Uncharacterized protein</fullName>
    </submittedName>
</protein>
<dbReference type="AlphaFoldDB" id="A0A7W7YDV1"/>
<dbReference type="RefSeq" id="WP_184341943.1">
    <property type="nucleotide sequence ID" value="NZ_JACHIG010000009.1"/>
</dbReference>
<dbReference type="EMBL" id="JACHIG010000009">
    <property type="protein sequence ID" value="MBB5034284.1"/>
    <property type="molecule type" value="Genomic_DNA"/>
</dbReference>
<dbReference type="Proteomes" id="UP000590740">
    <property type="component" value="Unassembled WGS sequence"/>
</dbReference>
<gene>
    <name evidence="1" type="ORF">HNQ65_003878</name>
</gene>
<comment type="caution">
    <text evidence="1">The sequence shown here is derived from an EMBL/GenBank/DDBJ whole genome shotgun (WGS) entry which is preliminary data.</text>
</comment>
<sequence length="83" mass="8997">MARPSNTFDSLSLTIAITPQIKQYLEDMTLKGTFGSSPAEAARMLLSNGIDAMLNSGALDRRKWTLKDGQLVLLTPDQPSLSS</sequence>
<name>A0A7W7YDV1_9BACT</name>
<evidence type="ECO:0000313" key="1">
    <source>
        <dbReference type="EMBL" id="MBB5034284.1"/>
    </source>
</evidence>
<keyword evidence="2" id="KW-1185">Reference proteome</keyword>